<evidence type="ECO:0000313" key="3">
    <source>
        <dbReference type="WBParaSite" id="PDA_v2.g26697.t1"/>
    </source>
</evidence>
<name>A0A914Q5L7_9BILA</name>
<feature type="chain" id="PRO_5037103412" evidence="1">
    <location>
        <begin position="22"/>
        <end position="126"/>
    </location>
</feature>
<keyword evidence="2" id="KW-1185">Reference proteome</keyword>
<feature type="signal peptide" evidence="1">
    <location>
        <begin position="1"/>
        <end position="21"/>
    </location>
</feature>
<sequence>MKNLLLFTVLFFAFAVTDVEGLITRVVVEIGKEATYDFGEGNFLIKRYTSASSNPQYLFASPDQDGSWTTDGTDKIPSSAHLSWNGTLTFKSITKNDIGSYEMPLKPPSVPFAQESIVVEFELAGS</sequence>
<proteinExistence type="predicted"/>
<organism evidence="2 3">
    <name type="scientific">Panagrolaimus davidi</name>
    <dbReference type="NCBI Taxonomy" id="227884"/>
    <lineage>
        <taxon>Eukaryota</taxon>
        <taxon>Metazoa</taxon>
        <taxon>Ecdysozoa</taxon>
        <taxon>Nematoda</taxon>
        <taxon>Chromadorea</taxon>
        <taxon>Rhabditida</taxon>
        <taxon>Tylenchina</taxon>
        <taxon>Panagrolaimomorpha</taxon>
        <taxon>Panagrolaimoidea</taxon>
        <taxon>Panagrolaimidae</taxon>
        <taxon>Panagrolaimus</taxon>
    </lineage>
</organism>
<dbReference type="AlphaFoldDB" id="A0A914Q5L7"/>
<dbReference type="Proteomes" id="UP000887578">
    <property type="component" value="Unplaced"/>
</dbReference>
<keyword evidence="1" id="KW-0732">Signal</keyword>
<dbReference type="WBParaSite" id="PDA_v2.g26697.t1">
    <property type="protein sequence ID" value="PDA_v2.g26697.t1"/>
    <property type="gene ID" value="PDA_v2.g26697"/>
</dbReference>
<accession>A0A914Q5L7</accession>
<protein>
    <submittedName>
        <fullName evidence="3">Uncharacterized protein</fullName>
    </submittedName>
</protein>
<reference evidence="3" key="1">
    <citation type="submission" date="2022-11" db="UniProtKB">
        <authorList>
            <consortium name="WormBaseParasite"/>
        </authorList>
    </citation>
    <scope>IDENTIFICATION</scope>
</reference>
<evidence type="ECO:0000256" key="1">
    <source>
        <dbReference type="SAM" id="SignalP"/>
    </source>
</evidence>
<evidence type="ECO:0000313" key="2">
    <source>
        <dbReference type="Proteomes" id="UP000887578"/>
    </source>
</evidence>